<dbReference type="Proteomes" id="UP000321249">
    <property type="component" value="Unassembled WGS sequence"/>
</dbReference>
<sequence>MLALLCAACGSTPNPPNSQPLRQAAFREASAKAFLLTCPGASGRAEVAAQARRFDELVQLAARKGADYPIWAGANDYAAIARQGPRERCTSGGDAYNQALAAYSGALDGLARAIAEVRQ</sequence>
<organism evidence="1 2">
    <name type="scientific">Allosphingosinicella ginsenosidimutans</name>
    <dbReference type="NCBI Taxonomy" id="1176539"/>
    <lineage>
        <taxon>Bacteria</taxon>
        <taxon>Pseudomonadati</taxon>
        <taxon>Pseudomonadota</taxon>
        <taxon>Alphaproteobacteria</taxon>
        <taxon>Sphingomonadales</taxon>
        <taxon>Sphingomonadaceae</taxon>
        <taxon>Allosphingosinicella</taxon>
    </lineage>
</organism>
<proteinExistence type="predicted"/>
<dbReference type="AlphaFoldDB" id="A0A5C6TPM5"/>
<comment type="caution">
    <text evidence="1">The sequence shown here is derived from an EMBL/GenBank/DDBJ whole genome shotgun (WGS) entry which is preliminary data.</text>
</comment>
<protein>
    <submittedName>
        <fullName evidence="1">Uncharacterized protein</fullName>
    </submittedName>
</protein>
<evidence type="ECO:0000313" key="2">
    <source>
        <dbReference type="Proteomes" id="UP000321249"/>
    </source>
</evidence>
<keyword evidence="2" id="KW-1185">Reference proteome</keyword>
<gene>
    <name evidence="1" type="ORF">FRZ32_00875</name>
</gene>
<reference evidence="1 2" key="1">
    <citation type="journal article" date="2015" name="J. Microbiol.">
        <title>Sphingosinicella ginsenosidimutans sp. nov., with ginsenoside converting activity.</title>
        <authorList>
            <person name="Kim J.K."/>
            <person name="Kang M.S."/>
            <person name="Park S.C."/>
            <person name="Kim K.M."/>
            <person name="Choi K."/>
            <person name="Yoon M.H."/>
            <person name="Im W.T."/>
        </authorList>
    </citation>
    <scope>NUCLEOTIDE SEQUENCE [LARGE SCALE GENOMIC DNA]</scope>
    <source>
        <strain evidence="1 2">BS-11</strain>
    </source>
</reference>
<evidence type="ECO:0000313" key="1">
    <source>
        <dbReference type="EMBL" id="TXC62333.1"/>
    </source>
</evidence>
<dbReference type="EMBL" id="VOQQ01000001">
    <property type="protein sequence ID" value="TXC62333.1"/>
    <property type="molecule type" value="Genomic_DNA"/>
</dbReference>
<name>A0A5C6TPM5_9SPHN</name>
<dbReference type="RefSeq" id="WP_147041721.1">
    <property type="nucleotide sequence ID" value="NZ_BAABIR010000001.1"/>
</dbReference>
<accession>A0A5C6TPM5</accession>